<dbReference type="InterPro" id="IPR039632">
    <property type="entry name" value="TMEM42"/>
</dbReference>
<dbReference type="SUPFAM" id="SSF103481">
    <property type="entry name" value="Multidrug resistance efflux transporter EmrE"/>
    <property type="match status" value="1"/>
</dbReference>
<feature type="signal peptide" evidence="3">
    <location>
        <begin position="1"/>
        <end position="21"/>
    </location>
</feature>
<feature type="transmembrane region" description="Helical" evidence="2">
    <location>
        <begin position="122"/>
        <end position="138"/>
    </location>
</feature>
<dbReference type="PANTHER" id="PTHR31965:SF1">
    <property type="entry name" value="TRANSMEMBRANE PROTEIN 42"/>
    <property type="match status" value="1"/>
</dbReference>
<evidence type="ECO:0000313" key="5">
    <source>
        <dbReference type="Proteomes" id="UP000838412"/>
    </source>
</evidence>
<evidence type="ECO:0000256" key="3">
    <source>
        <dbReference type="SAM" id="SignalP"/>
    </source>
</evidence>
<evidence type="ECO:0000256" key="1">
    <source>
        <dbReference type="SAM" id="MobiDB-lite"/>
    </source>
</evidence>
<sequence length="171" mass="18323">MLGISLALCAGLFAALASVCAKVAMATEEAAATCQVLVYQVSSLLQHEQGDGSEVVCELVLTYFRISCFGMVFVLNAVMWVFFTKALAICKSSVEATVTNTAANFFFSGVLGRVLFHEALSLLWYVGASCIVVGLLFIHRGSDTEETRVTTDTQTTAGAATHVTGRDKKHR</sequence>
<feature type="region of interest" description="Disordered" evidence="1">
    <location>
        <begin position="148"/>
        <end position="171"/>
    </location>
</feature>
<dbReference type="AlphaFoldDB" id="A0A8K0A932"/>
<proteinExistence type="predicted"/>
<dbReference type="InterPro" id="IPR037185">
    <property type="entry name" value="EmrE-like"/>
</dbReference>
<accession>A0A8K0A932</accession>
<keyword evidence="3" id="KW-0732">Signal</keyword>
<keyword evidence="2" id="KW-1133">Transmembrane helix</keyword>
<keyword evidence="5" id="KW-1185">Reference proteome</keyword>
<evidence type="ECO:0000313" key="4">
    <source>
        <dbReference type="EMBL" id="CAH1270474.1"/>
    </source>
</evidence>
<dbReference type="Proteomes" id="UP000838412">
    <property type="component" value="Chromosome 7"/>
</dbReference>
<feature type="chain" id="PRO_5035479937" evidence="3">
    <location>
        <begin position="22"/>
        <end position="171"/>
    </location>
</feature>
<dbReference type="PANTHER" id="PTHR31965">
    <property type="entry name" value="TRANSMEMBRANE PROTEIN 42"/>
    <property type="match status" value="1"/>
</dbReference>
<feature type="compositionally biased region" description="Low complexity" evidence="1">
    <location>
        <begin position="150"/>
        <end position="161"/>
    </location>
</feature>
<keyword evidence="2" id="KW-0472">Membrane</keyword>
<reference evidence="4" key="1">
    <citation type="submission" date="2022-01" db="EMBL/GenBank/DDBJ databases">
        <authorList>
            <person name="Braso-Vives M."/>
        </authorList>
    </citation>
    <scope>NUCLEOTIDE SEQUENCE</scope>
</reference>
<organism evidence="4 5">
    <name type="scientific">Branchiostoma lanceolatum</name>
    <name type="common">Common lancelet</name>
    <name type="synonym">Amphioxus lanceolatum</name>
    <dbReference type="NCBI Taxonomy" id="7740"/>
    <lineage>
        <taxon>Eukaryota</taxon>
        <taxon>Metazoa</taxon>
        <taxon>Chordata</taxon>
        <taxon>Cephalochordata</taxon>
        <taxon>Leptocardii</taxon>
        <taxon>Amphioxiformes</taxon>
        <taxon>Branchiostomatidae</taxon>
        <taxon>Branchiostoma</taxon>
    </lineage>
</organism>
<name>A0A8K0A932_BRALA</name>
<evidence type="ECO:0000256" key="2">
    <source>
        <dbReference type="SAM" id="Phobius"/>
    </source>
</evidence>
<keyword evidence="2" id="KW-0812">Transmembrane</keyword>
<dbReference type="EMBL" id="OV696692">
    <property type="protein sequence ID" value="CAH1270474.1"/>
    <property type="molecule type" value="Genomic_DNA"/>
</dbReference>
<dbReference type="OrthoDB" id="5854584at2759"/>
<protein>
    <submittedName>
        <fullName evidence="4">TMEM42 protein</fullName>
    </submittedName>
</protein>
<feature type="transmembrane region" description="Helical" evidence="2">
    <location>
        <begin position="63"/>
        <end position="84"/>
    </location>
</feature>
<gene>
    <name evidence="4" type="primary">TMEM42</name>
    <name evidence="4" type="ORF">BLAG_LOCUS22752</name>
</gene>